<comment type="caution">
    <text evidence="2">The sequence shown here is derived from an EMBL/GenBank/DDBJ whole genome shotgun (WGS) entry which is preliminary data.</text>
</comment>
<evidence type="ECO:0000313" key="2">
    <source>
        <dbReference type="EMBL" id="RJF97442.1"/>
    </source>
</evidence>
<dbReference type="SUPFAM" id="SSF55729">
    <property type="entry name" value="Acyl-CoA N-acyltransferases (Nat)"/>
    <property type="match status" value="1"/>
</dbReference>
<dbReference type="InterPro" id="IPR038740">
    <property type="entry name" value="BioF2-like_GNAT_dom"/>
</dbReference>
<gene>
    <name evidence="2" type="ORF">D3871_02020</name>
</gene>
<dbReference type="Gene3D" id="3.40.630.30">
    <property type="match status" value="1"/>
</dbReference>
<dbReference type="InterPro" id="IPR016181">
    <property type="entry name" value="Acyl_CoA_acyltransferase"/>
</dbReference>
<feature type="domain" description="BioF2-like acetyltransferase" evidence="1">
    <location>
        <begin position="153"/>
        <end position="294"/>
    </location>
</feature>
<dbReference type="AlphaFoldDB" id="A0A3A3FMM3"/>
<dbReference type="GO" id="GO:0016740">
    <property type="term" value="F:transferase activity"/>
    <property type="evidence" value="ECO:0007669"/>
    <property type="project" value="UniProtKB-KW"/>
</dbReference>
<dbReference type="EMBL" id="QYUO01000001">
    <property type="protein sequence ID" value="RJF97442.1"/>
    <property type="molecule type" value="Genomic_DNA"/>
</dbReference>
<accession>A0A3A3FMM3</accession>
<sequence>MNRHMTPNDINDITISLFGEADEAMPSLENDLERLYQSLYSTLAHHRAYGGLQPSVNTYVARKNGRPLAILLLRREKDTVRVLNEQIRLDEEELSRFARYIFDTFDDVNVIVLHAVEVRLQRLDFPCQQFHCTEDIVLDLPDSTDAYRGSLGKSTRSYIQRYQNKLRRDFPGMHYAVHAGEEIDEAQVRSIIELNRARMADKNRTSYIDDLEAERIVHFARRYGLMSVMSIDGRVCAGAISFRIGDNYFLKVIAHDPAYNDYRLGTLCCYLTICECIARGGKEYHFLWGRYEYKYRLLGVQRDLDHVTLYRSHLQMGLNGRQALGNACKGTVLRARSWVLQRARDNDRLGMVLKSVLSGLQGAKSRMKTAISSLKQSRSA</sequence>
<name>A0A3A3FMM3_9BURK</name>
<dbReference type="Proteomes" id="UP000265955">
    <property type="component" value="Unassembled WGS sequence"/>
</dbReference>
<evidence type="ECO:0000313" key="3">
    <source>
        <dbReference type="Proteomes" id="UP000265955"/>
    </source>
</evidence>
<keyword evidence="2" id="KW-0808">Transferase</keyword>
<dbReference type="Pfam" id="PF13480">
    <property type="entry name" value="Acetyltransf_6"/>
    <property type="match status" value="1"/>
</dbReference>
<proteinExistence type="predicted"/>
<keyword evidence="3" id="KW-1185">Reference proteome</keyword>
<organism evidence="2 3">
    <name type="scientific">Noviherbaspirillum saxi</name>
    <dbReference type="NCBI Taxonomy" id="2320863"/>
    <lineage>
        <taxon>Bacteria</taxon>
        <taxon>Pseudomonadati</taxon>
        <taxon>Pseudomonadota</taxon>
        <taxon>Betaproteobacteria</taxon>
        <taxon>Burkholderiales</taxon>
        <taxon>Oxalobacteraceae</taxon>
        <taxon>Noviherbaspirillum</taxon>
    </lineage>
</organism>
<evidence type="ECO:0000259" key="1">
    <source>
        <dbReference type="Pfam" id="PF13480"/>
    </source>
</evidence>
<protein>
    <submittedName>
        <fullName evidence="2">GNAT family N-acetyltransferase</fullName>
    </submittedName>
</protein>
<reference evidence="3" key="1">
    <citation type="submission" date="2018-09" db="EMBL/GenBank/DDBJ databases">
        <authorList>
            <person name="Zhu H."/>
        </authorList>
    </citation>
    <scope>NUCLEOTIDE SEQUENCE [LARGE SCALE GENOMIC DNA]</scope>
    <source>
        <strain evidence="3">K1R23-30</strain>
    </source>
</reference>